<dbReference type="RefSeq" id="WP_120354862.1">
    <property type="nucleotide sequence ID" value="NZ_RAQO01000005.1"/>
</dbReference>
<dbReference type="AlphaFoldDB" id="A0A420EDS3"/>
<dbReference type="Proteomes" id="UP000286482">
    <property type="component" value="Unassembled WGS sequence"/>
</dbReference>
<accession>A0A420EDS3</accession>
<protein>
    <submittedName>
        <fullName evidence="2">Uncharacterized protein</fullName>
    </submittedName>
</protein>
<evidence type="ECO:0000313" key="3">
    <source>
        <dbReference type="Proteomes" id="UP000286482"/>
    </source>
</evidence>
<reference evidence="2 3" key="1">
    <citation type="submission" date="2018-09" db="EMBL/GenBank/DDBJ databases">
        <authorList>
            <person name="Wang Z."/>
        </authorList>
    </citation>
    <scope>NUCLEOTIDE SEQUENCE [LARGE SCALE GENOMIC DNA]</scope>
    <source>
        <strain evidence="2 3">ALS 81</strain>
    </source>
</reference>
<feature type="compositionally biased region" description="Low complexity" evidence="1">
    <location>
        <begin position="48"/>
        <end position="57"/>
    </location>
</feature>
<feature type="compositionally biased region" description="Polar residues" evidence="1">
    <location>
        <begin position="26"/>
        <end position="47"/>
    </location>
</feature>
<keyword evidence="3" id="KW-1185">Reference proteome</keyword>
<gene>
    <name evidence="2" type="ORF">DBZ36_10325</name>
</gene>
<evidence type="ECO:0000313" key="2">
    <source>
        <dbReference type="EMBL" id="RKF18782.1"/>
    </source>
</evidence>
<feature type="region of interest" description="Disordered" evidence="1">
    <location>
        <begin position="23"/>
        <end position="57"/>
    </location>
</feature>
<dbReference type="EMBL" id="RAQO01000005">
    <property type="protein sequence ID" value="RKF18782.1"/>
    <property type="molecule type" value="Genomic_DNA"/>
</dbReference>
<dbReference type="OrthoDB" id="6228890at2"/>
<name>A0A420EDS3_9ALTE</name>
<proteinExistence type="predicted"/>
<evidence type="ECO:0000256" key="1">
    <source>
        <dbReference type="SAM" id="MobiDB-lite"/>
    </source>
</evidence>
<comment type="caution">
    <text evidence="2">The sequence shown here is derived from an EMBL/GenBank/DDBJ whole genome shotgun (WGS) entry which is preliminary data.</text>
</comment>
<organism evidence="2 3">
    <name type="scientific">Alginatibacterium sediminis</name>
    <dbReference type="NCBI Taxonomy" id="2164068"/>
    <lineage>
        <taxon>Bacteria</taxon>
        <taxon>Pseudomonadati</taxon>
        <taxon>Pseudomonadota</taxon>
        <taxon>Gammaproteobacteria</taxon>
        <taxon>Alteromonadales</taxon>
        <taxon>Alteromonadaceae</taxon>
        <taxon>Alginatibacterium</taxon>
    </lineage>
</organism>
<sequence length="195" mass="20833">MNQMTPLTMLPLMFLSACGGGGSGGETVSSTDTNVGSNNNFQGATTGNSSASSNSSSSFSLLESQAEVNNDNSQQSASTIAASNLELSDLQAAAEFDFSNDEQVNVNISYPGFDAQKRYINICTQWLDQDLEIINYNSCVYRGQLSADELEIKLSLAGHSEQLIAEVLLLSLAGSSSEIVVQSITTDQQQIEFQF</sequence>